<evidence type="ECO:0000313" key="3">
    <source>
        <dbReference type="Proteomes" id="UP000324585"/>
    </source>
</evidence>
<evidence type="ECO:0000313" key="2">
    <source>
        <dbReference type="EMBL" id="KAA8494457.1"/>
    </source>
</evidence>
<dbReference type="EMBL" id="VRMN01000004">
    <property type="protein sequence ID" value="KAA8494457.1"/>
    <property type="molecule type" value="Genomic_DNA"/>
</dbReference>
<protein>
    <submittedName>
        <fullName evidence="2">Uncharacterized protein</fullName>
    </submittedName>
</protein>
<evidence type="ECO:0000256" key="1">
    <source>
        <dbReference type="SAM" id="MobiDB-lite"/>
    </source>
</evidence>
<reference evidence="3" key="1">
    <citation type="journal article" date="2019" name="Nat. Commun.">
        <title>Expansion of phycobilisome linker gene families in mesophilic red algae.</title>
        <authorList>
            <person name="Lee J."/>
            <person name="Kim D."/>
            <person name="Bhattacharya D."/>
            <person name="Yoon H.S."/>
        </authorList>
    </citation>
    <scope>NUCLEOTIDE SEQUENCE [LARGE SCALE GENOMIC DNA]</scope>
    <source>
        <strain evidence="3">CCMP 1328</strain>
    </source>
</reference>
<comment type="caution">
    <text evidence="2">The sequence shown here is derived from an EMBL/GenBank/DDBJ whole genome shotgun (WGS) entry which is preliminary data.</text>
</comment>
<organism evidence="2 3">
    <name type="scientific">Porphyridium purpureum</name>
    <name type="common">Red alga</name>
    <name type="synonym">Porphyridium cruentum</name>
    <dbReference type="NCBI Taxonomy" id="35688"/>
    <lineage>
        <taxon>Eukaryota</taxon>
        <taxon>Rhodophyta</taxon>
        <taxon>Bangiophyceae</taxon>
        <taxon>Porphyridiales</taxon>
        <taxon>Porphyridiaceae</taxon>
        <taxon>Porphyridium</taxon>
    </lineage>
</organism>
<accession>A0A5J4YVM2</accession>
<sequence length="162" mass="17463">MAAFVIPTWRAATSGGEVNNRAPSTGVSRKEARGSLGRLRPSARFDRCSLVGRRGDSGRRRQVITSAIVHTSTVPEDDDDAANAVEPGTCTYCGNTRVVLCPVCEGEGVIGRTITCRYCKGAKQLECPVCAASDFYQWTYSEPVENETASPPTSESRRTDKA</sequence>
<proteinExistence type="predicted"/>
<dbReference type="Proteomes" id="UP000324585">
    <property type="component" value="Unassembled WGS sequence"/>
</dbReference>
<feature type="region of interest" description="Disordered" evidence="1">
    <location>
        <begin position="142"/>
        <end position="162"/>
    </location>
</feature>
<dbReference type="AlphaFoldDB" id="A0A5J4YVM2"/>
<dbReference type="OrthoDB" id="10408587at2759"/>
<name>A0A5J4YVM2_PORPP</name>
<keyword evidence="3" id="KW-1185">Reference proteome</keyword>
<gene>
    <name evidence="2" type="ORF">FVE85_2698</name>
</gene>